<keyword evidence="2" id="KW-1185">Reference proteome</keyword>
<evidence type="ECO:0000313" key="1">
    <source>
        <dbReference type="EMBL" id="GAA1822008.1"/>
    </source>
</evidence>
<dbReference type="SUPFAM" id="SSF48371">
    <property type="entry name" value="ARM repeat"/>
    <property type="match status" value="1"/>
</dbReference>
<evidence type="ECO:0000313" key="2">
    <source>
        <dbReference type="Proteomes" id="UP001500218"/>
    </source>
</evidence>
<reference evidence="2" key="1">
    <citation type="journal article" date="2019" name="Int. J. Syst. Evol. Microbiol.">
        <title>The Global Catalogue of Microorganisms (GCM) 10K type strain sequencing project: providing services to taxonomists for standard genome sequencing and annotation.</title>
        <authorList>
            <consortium name="The Broad Institute Genomics Platform"/>
            <consortium name="The Broad Institute Genome Sequencing Center for Infectious Disease"/>
            <person name="Wu L."/>
            <person name="Ma J."/>
        </authorList>
    </citation>
    <scope>NUCLEOTIDE SEQUENCE [LARGE SCALE GENOMIC DNA]</scope>
    <source>
        <strain evidence="2">JCM 13250</strain>
    </source>
</reference>
<dbReference type="EMBL" id="BAAALT010000186">
    <property type="protein sequence ID" value="GAA1822008.1"/>
    <property type="molecule type" value="Genomic_DNA"/>
</dbReference>
<protein>
    <recommendedName>
        <fullName evidence="3">HEAT repeat domain-containing protein</fullName>
    </recommendedName>
</protein>
<evidence type="ECO:0008006" key="3">
    <source>
        <dbReference type="Google" id="ProtNLM"/>
    </source>
</evidence>
<proteinExistence type="predicted"/>
<sequence length="328" mass="35183">MEERFAAAVAAARAVATLEEYGRLIEDLRDAAGAGPEALRVGAAATRDADPVVRKTACDLLGAVANQHPALRADAATAVLALEPTEIHPDVLWAMVRALGQTGDRRAVPLLVELARHDDADVRYMVASMLPWVRDDDDADGLAALLRLCRDNEVGVREWATYGLGQLTSADGAMVRDLLWEATTDEDEDVRAEGARGLARRRDHRALPLVAELLQTPEYDVFNQLAAGYLGEASLVPLLLAYAPDEQSAAEALRECDPVRRAARDAFAADLFDALSADRTGVALYGTRCETGLTLAVGDRTWSVEDLLDDTGGDPAEAARRVTADLTA</sequence>
<organism evidence="1 2">
    <name type="scientific">Luedemannella flava</name>
    <dbReference type="NCBI Taxonomy" id="349316"/>
    <lineage>
        <taxon>Bacteria</taxon>
        <taxon>Bacillati</taxon>
        <taxon>Actinomycetota</taxon>
        <taxon>Actinomycetes</taxon>
        <taxon>Micromonosporales</taxon>
        <taxon>Micromonosporaceae</taxon>
        <taxon>Luedemannella</taxon>
    </lineage>
</organism>
<dbReference type="Gene3D" id="1.25.10.10">
    <property type="entry name" value="Leucine-rich Repeat Variant"/>
    <property type="match status" value="1"/>
</dbReference>
<comment type="caution">
    <text evidence="1">The sequence shown here is derived from an EMBL/GenBank/DDBJ whole genome shotgun (WGS) entry which is preliminary data.</text>
</comment>
<dbReference type="InterPro" id="IPR016024">
    <property type="entry name" value="ARM-type_fold"/>
</dbReference>
<dbReference type="Proteomes" id="UP001500218">
    <property type="component" value="Unassembled WGS sequence"/>
</dbReference>
<accession>A0ABP4YKW9</accession>
<dbReference type="Pfam" id="PF13646">
    <property type="entry name" value="HEAT_2"/>
    <property type="match status" value="1"/>
</dbReference>
<dbReference type="InterPro" id="IPR011989">
    <property type="entry name" value="ARM-like"/>
</dbReference>
<name>A0ABP4YKW9_9ACTN</name>
<gene>
    <name evidence="1" type="ORF">GCM10009682_47790</name>
</gene>